<dbReference type="Gene3D" id="3.30.420.10">
    <property type="entry name" value="Ribonuclease H-like superfamily/Ribonuclease H"/>
    <property type="match status" value="1"/>
</dbReference>
<sequence>MGLRVRFGNETSVFVVEVTRVSKTEESVLGASQSESNADCFFDTKGLVHCEYVPEGETVDQHHYVELLKRLTLAFCPQRGIPAVQQPPYSPDMAPCDFWVFPKLKMALKGNRFDDTDTIKGNMKKHLTSIPKYSFKNASNNGRTAGIRA</sequence>
<dbReference type="EMBL" id="BLKM01008356">
    <property type="protein sequence ID" value="GFG33369.1"/>
    <property type="molecule type" value="Genomic_DNA"/>
</dbReference>
<comment type="caution">
    <text evidence="1">The sequence shown here is derived from an EMBL/GenBank/DDBJ whole genome shotgun (WGS) entry which is preliminary data.</text>
</comment>
<dbReference type="AlphaFoldDB" id="A0A6L2PLB4"/>
<dbReference type="InterPro" id="IPR036397">
    <property type="entry name" value="RNaseH_sf"/>
</dbReference>
<accession>A0A6L2PLB4</accession>
<dbReference type="Proteomes" id="UP000502823">
    <property type="component" value="Unassembled WGS sequence"/>
</dbReference>
<name>A0A6L2PLB4_COPFO</name>
<dbReference type="InParanoid" id="A0A6L2PLB4"/>
<proteinExistence type="predicted"/>
<protein>
    <submittedName>
        <fullName evidence="1">Uncharacterized protein</fullName>
    </submittedName>
</protein>
<reference evidence="2" key="1">
    <citation type="submission" date="2020-01" db="EMBL/GenBank/DDBJ databases">
        <title>Draft genome sequence of the Termite Coptotermes fromosanus.</title>
        <authorList>
            <person name="Itakura S."/>
            <person name="Yosikawa Y."/>
            <person name="Umezawa K."/>
        </authorList>
    </citation>
    <scope>NUCLEOTIDE SEQUENCE [LARGE SCALE GENOMIC DNA]</scope>
</reference>
<evidence type="ECO:0000313" key="2">
    <source>
        <dbReference type="Proteomes" id="UP000502823"/>
    </source>
</evidence>
<keyword evidence="2" id="KW-1185">Reference proteome</keyword>
<dbReference type="InterPro" id="IPR052709">
    <property type="entry name" value="Transposase-MT_Hybrid"/>
</dbReference>
<dbReference type="PANTHER" id="PTHR46060">
    <property type="entry name" value="MARINER MOS1 TRANSPOSASE-LIKE PROTEIN"/>
    <property type="match status" value="1"/>
</dbReference>
<evidence type="ECO:0000313" key="1">
    <source>
        <dbReference type="EMBL" id="GFG33369.1"/>
    </source>
</evidence>
<organism evidence="1 2">
    <name type="scientific">Coptotermes formosanus</name>
    <name type="common">Formosan subterranean termite</name>
    <dbReference type="NCBI Taxonomy" id="36987"/>
    <lineage>
        <taxon>Eukaryota</taxon>
        <taxon>Metazoa</taxon>
        <taxon>Ecdysozoa</taxon>
        <taxon>Arthropoda</taxon>
        <taxon>Hexapoda</taxon>
        <taxon>Insecta</taxon>
        <taxon>Pterygota</taxon>
        <taxon>Neoptera</taxon>
        <taxon>Polyneoptera</taxon>
        <taxon>Dictyoptera</taxon>
        <taxon>Blattodea</taxon>
        <taxon>Blattoidea</taxon>
        <taxon>Termitoidae</taxon>
        <taxon>Rhinotermitidae</taxon>
        <taxon>Coptotermes</taxon>
    </lineage>
</organism>
<dbReference type="OrthoDB" id="10017160at2759"/>
<dbReference type="GO" id="GO:0003676">
    <property type="term" value="F:nucleic acid binding"/>
    <property type="evidence" value="ECO:0007669"/>
    <property type="project" value="InterPro"/>
</dbReference>
<gene>
    <name evidence="1" type="ORF">Cfor_09994</name>
</gene>
<dbReference type="PANTHER" id="PTHR46060:SF1">
    <property type="entry name" value="MARINER MOS1 TRANSPOSASE-LIKE PROTEIN"/>
    <property type="match status" value="1"/>
</dbReference>